<name>A0A8J3FP46_9ACTN</name>
<evidence type="ECO:0000256" key="1">
    <source>
        <dbReference type="SAM" id="MobiDB-lite"/>
    </source>
</evidence>
<proteinExistence type="predicted"/>
<evidence type="ECO:0000313" key="3">
    <source>
        <dbReference type="Proteomes" id="UP000656042"/>
    </source>
</evidence>
<dbReference type="AlphaFoldDB" id="A0A8J3FP46"/>
<keyword evidence="3" id="KW-1185">Reference proteome</keyword>
<reference evidence="2" key="2">
    <citation type="submission" date="2020-09" db="EMBL/GenBank/DDBJ databases">
        <authorList>
            <person name="Sun Q."/>
            <person name="Zhou Y."/>
        </authorList>
    </citation>
    <scope>NUCLEOTIDE SEQUENCE</scope>
    <source>
        <strain evidence="2">CGMCC 4.7299</strain>
    </source>
</reference>
<dbReference type="InterPro" id="IPR022536">
    <property type="entry name" value="EspC"/>
</dbReference>
<reference evidence="2" key="1">
    <citation type="journal article" date="2014" name="Int. J. Syst. Evol. Microbiol.">
        <title>Complete genome sequence of Corynebacterium casei LMG S-19264T (=DSM 44701T), isolated from a smear-ripened cheese.</title>
        <authorList>
            <consortium name="US DOE Joint Genome Institute (JGI-PGF)"/>
            <person name="Walter F."/>
            <person name="Albersmeier A."/>
            <person name="Kalinowski J."/>
            <person name="Ruckert C."/>
        </authorList>
    </citation>
    <scope>NUCLEOTIDE SEQUENCE</scope>
    <source>
        <strain evidence="2">CGMCC 4.7299</strain>
    </source>
</reference>
<dbReference type="Proteomes" id="UP000656042">
    <property type="component" value="Unassembled WGS sequence"/>
</dbReference>
<feature type="region of interest" description="Disordered" evidence="1">
    <location>
        <begin position="79"/>
        <end position="98"/>
    </location>
</feature>
<comment type="caution">
    <text evidence="2">The sequence shown here is derived from an EMBL/GenBank/DDBJ whole genome shotgun (WGS) entry which is preliminary data.</text>
</comment>
<dbReference type="GO" id="GO:0009306">
    <property type="term" value="P:protein secretion"/>
    <property type="evidence" value="ECO:0007669"/>
    <property type="project" value="InterPro"/>
</dbReference>
<evidence type="ECO:0008006" key="4">
    <source>
        <dbReference type="Google" id="ProtNLM"/>
    </source>
</evidence>
<dbReference type="EMBL" id="BMMX01000014">
    <property type="protein sequence ID" value="GGK96604.1"/>
    <property type="molecule type" value="Genomic_DNA"/>
</dbReference>
<sequence length="98" mass="10303">MEMLAGQLDATADQLAAVGRTLPGLIPPAAAFGADSSGLPGRVGRRLHDHYGAVLAARAGEATDVAERMTDLATAVRETQRDYEATDEAVGRRIEREG</sequence>
<organism evidence="2 3">
    <name type="scientific">Mangrovihabitans endophyticus</name>
    <dbReference type="NCBI Taxonomy" id="1751298"/>
    <lineage>
        <taxon>Bacteria</taxon>
        <taxon>Bacillati</taxon>
        <taxon>Actinomycetota</taxon>
        <taxon>Actinomycetes</taxon>
        <taxon>Micromonosporales</taxon>
        <taxon>Micromonosporaceae</taxon>
        <taxon>Mangrovihabitans</taxon>
    </lineage>
</organism>
<dbReference type="RefSeq" id="WP_189080149.1">
    <property type="nucleotide sequence ID" value="NZ_BMMX01000014.1"/>
</dbReference>
<accession>A0A8J3FP46</accession>
<protein>
    <recommendedName>
        <fullName evidence="4">Excreted virulence factor EspC, type VII ESX diderm</fullName>
    </recommendedName>
</protein>
<dbReference type="Pfam" id="PF10824">
    <property type="entry name" value="T7SS_ESX_EspC"/>
    <property type="match status" value="1"/>
</dbReference>
<gene>
    <name evidence="2" type="ORF">GCM10012284_33540</name>
</gene>
<evidence type="ECO:0000313" key="2">
    <source>
        <dbReference type="EMBL" id="GGK96604.1"/>
    </source>
</evidence>